<dbReference type="EMBL" id="AP014862">
    <property type="protein sequence ID" value="BAU75801.1"/>
    <property type="molecule type" value="Genomic_DNA"/>
</dbReference>
<reference evidence="2 3" key="2">
    <citation type="journal article" date="2017" name="Int. J. Syst. Evol. Microbiol.">
        <title>Pseudomonas furukawaii sp. nov., a polychlorinated biphenyl-degrading bacterium isolated from biphenyl-contaminated soil in Japan.</title>
        <authorList>
            <person name="Kimura N."/>
            <person name="Watanabe T."/>
            <person name="Suenaga H."/>
            <person name="Fujihara H."/>
            <person name="Futagami T."/>
            <person name="Goto M."/>
            <person name="Hanada S."/>
            <person name="Hirose J."/>
        </authorList>
    </citation>
    <scope>NUCLEOTIDE SEQUENCE [LARGE SCALE GENOMIC DNA]</scope>
    <source>
        <strain evidence="3">DSM 10086 / NBRC 110670 / KF707</strain>
    </source>
</reference>
<evidence type="ECO:0000313" key="3">
    <source>
        <dbReference type="Proteomes" id="UP000218554"/>
    </source>
</evidence>
<protein>
    <recommendedName>
        <fullName evidence="4">Copper-binding protein</fullName>
    </recommendedName>
</protein>
<feature type="compositionally biased region" description="Polar residues" evidence="1">
    <location>
        <begin position="16"/>
        <end position="25"/>
    </location>
</feature>
<dbReference type="Gene3D" id="2.40.50.320">
    <property type="entry name" value="Copper binding periplasmic protein CusF"/>
    <property type="match status" value="1"/>
</dbReference>
<evidence type="ECO:0000313" key="2">
    <source>
        <dbReference type="EMBL" id="BAU75801.1"/>
    </source>
</evidence>
<name>A0AAD1C3B6_METFU</name>
<dbReference type="AlphaFoldDB" id="A0AAD1C3B6"/>
<evidence type="ECO:0000256" key="1">
    <source>
        <dbReference type="SAM" id="MobiDB-lite"/>
    </source>
</evidence>
<accession>A0AAD1C3B6</accession>
<feature type="region of interest" description="Disordered" evidence="1">
    <location>
        <begin position="1"/>
        <end position="29"/>
    </location>
</feature>
<dbReference type="Pfam" id="PF11604">
    <property type="entry name" value="CusF_Ec"/>
    <property type="match status" value="1"/>
</dbReference>
<dbReference type="InterPro" id="IPR042230">
    <property type="entry name" value="CusF_sf"/>
</dbReference>
<proteinExistence type="predicted"/>
<dbReference type="KEGG" id="pfuw:KF707C_41130"/>
<reference evidence="3" key="1">
    <citation type="submission" date="2015-05" db="EMBL/GenBank/DDBJ databases">
        <title>Draft genome sequencing of a biphenyl-degrading bacterium, Pseudomonas balearica KF707 (=NBRC110670).</title>
        <authorList>
            <person name="Kimura N."/>
            <person name="Hirose J."/>
            <person name="Watanabe T."/>
            <person name="Suenaga H."/>
            <person name="Fujihara H."/>
            <person name="Noguchi M."/>
            <person name="Hashimoto M."/>
            <person name="Shimodaira J."/>
            <person name="Tsuchikane K."/>
            <person name="Hosoyama A."/>
            <person name="Yamazoe A."/>
            <person name="Fujita N."/>
            <person name="Furukawa K."/>
        </authorList>
    </citation>
    <scope>NUCLEOTIDE SEQUENCE [LARGE SCALE GENOMIC DNA]</scope>
    <source>
        <strain evidence="3">DSM 10086 / NBRC 110670 / KF707</strain>
    </source>
</reference>
<dbReference type="Proteomes" id="UP000218554">
    <property type="component" value="Chromosome"/>
</dbReference>
<evidence type="ECO:0008006" key="4">
    <source>
        <dbReference type="Google" id="ProtNLM"/>
    </source>
</evidence>
<keyword evidence="3" id="KW-1185">Reference proteome</keyword>
<sequence>MSGMNMGDTTKEPAQVQAQTATASGTVKAVDPAKGTVTISHGAVPSLKWPAMTMAFAASQEQLESVEVGEKVTFEFKAEGMNASILNITKAE</sequence>
<dbReference type="InterPro" id="IPR021647">
    <property type="entry name" value="CusF_Ec"/>
</dbReference>
<organism evidence="2 3">
    <name type="scientific">Metapseudomonas furukawaii</name>
    <name type="common">Pseudomonas furukawaii</name>
    <dbReference type="NCBI Taxonomy" id="1149133"/>
    <lineage>
        <taxon>Bacteria</taxon>
        <taxon>Pseudomonadati</taxon>
        <taxon>Pseudomonadota</taxon>
        <taxon>Gammaproteobacteria</taxon>
        <taxon>Pseudomonadales</taxon>
        <taxon>Pseudomonadaceae</taxon>
        <taxon>Metapseudomonas</taxon>
    </lineage>
</organism>
<gene>
    <name evidence="2" type="ORF">KF707C_41130</name>
</gene>